<evidence type="ECO:0000313" key="5">
    <source>
        <dbReference type="EMBL" id="SFI74601.1"/>
    </source>
</evidence>
<evidence type="ECO:0000313" key="6">
    <source>
        <dbReference type="Proteomes" id="UP000198915"/>
    </source>
</evidence>
<dbReference type="PROSITE" id="PS01124">
    <property type="entry name" value="HTH_ARAC_FAMILY_2"/>
    <property type="match status" value="1"/>
</dbReference>
<organism evidence="5 6">
    <name type="scientific">Brevibacillus centrosporus</name>
    <dbReference type="NCBI Taxonomy" id="54910"/>
    <lineage>
        <taxon>Bacteria</taxon>
        <taxon>Bacillati</taxon>
        <taxon>Bacillota</taxon>
        <taxon>Bacilli</taxon>
        <taxon>Bacillales</taxon>
        <taxon>Paenibacillaceae</taxon>
        <taxon>Brevibacillus</taxon>
    </lineage>
</organism>
<dbReference type="Proteomes" id="UP000198915">
    <property type="component" value="Unassembled WGS sequence"/>
</dbReference>
<gene>
    <name evidence="5" type="ORF">SAMN05518846_10156</name>
</gene>
<dbReference type="Pfam" id="PF12833">
    <property type="entry name" value="HTH_18"/>
    <property type="match status" value="1"/>
</dbReference>
<evidence type="ECO:0000256" key="3">
    <source>
        <dbReference type="ARBA" id="ARBA00023163"/>
    </source>
</evidence>
<sequence length="279" mass="32378">MNREHRPLQPPILEKGLSQPHYLYREYEPGKSLEPYVACYWTSEFVPGEQTQLHRIVPDGCIDIIVDLRAANMAKAAFISELMTSFEVIHLMEPQSLFGIRFFSSTVRQFLRYPVSAFRGSHPLLEDLWGSESGLLVEEMREAQDVKGRIAIVERKLCNCLEQQVSLSESLLQTSMAYLYDTHGSLSVAELSEKLCFSERHLRRMFHYELGVSPKELAQIIRFQSMLQALYRTPKEQLTQLAHRYGYFDQPHLIKEFKRYYGIPPSHVFMAGEPKEVRS</sequence>
<evidence type="ECO:0000256" key="2">
    <source>
        <dbReference type="ARBA" id="ARBA00023125"/>
    </source>
</evidence>
<dbReference type="AlphaFoldDB" id="A0A1I3KPZ4"/>
<dbReference type="PANTHER" id="PTHR46796">
    <property type="entry name" value="HTH-TYPE TRANSCRIPTIONAL ACTIVATOR RHAS-RELATED"/>
    <property type="match status" value="1"/>
</dbReference>
<dbReference type="SUPFAM" id="SSF46689">
    <property type="entry name" value="Homeodomain-like"/>
    <property type="match status" value="1"/>
</dbReference>
<dbReference type="STRING" id="1884381.SAMN05518846_10156"/>
<dbReference type="InterPro" id="IPR046532">
    <property type="entry name" value="DUF6597"/>
</dbReference>
<dbReference type="Pfam" id="PF20240">
    <property type="entry name" value="DUF6597"/>
    <property type="match status" value="1"/>
</dbReference>
<dbReference type="GO" id="GO:0003700">
    <property type="term" value="F:DNA-binding transcription factor activity"/>
    <property type="evidence" value="ECO:0007669"/>
    <property type="project" value="InterPro"/>
</dbReference>
<dbReference type="InterPro" id="IPR009057">
    <property type="entry name" value="Homeodomain-like_sf"/>
</dbReference>
<keyword evidence="3" id="KW-0804">Transcription</keyword>
<dbReference type="InterPro" id="IPR018060">
    <property type="entry name" value="HTH_AraC"/>
</dbReference>
<dbReference type="PANTHER" id="PTHR46796:SF13">
    <property type="entry name" value="HTH-TYPE TRANSCRIPTIONAL ACTIVATOR RHAS"/>
    <property type="match status" value="1"/>
</dbReference>
<feature type="domain" description="HTH araC/xylS-type" evidence="4">
    <location>
        <begin position="169"/>
        <end position="271"/>
    </location>
</feature>
<evidence type="ECO:0000259" key="4">
    <source>
        <dbReference type="PROSITE" id="PS01124"/>
    </source>
</evidence>
<keyword evidence="2" id="KW-0238">DNA-binding</keyword>
<dbReference type="GO" id="GO:0043565">
    <property type="term" value="F:sequence-specific DNA binding"/>
    <property type="evidence" value="ECO:0007669"/>
    <property type="project" value="InterPro"/>
</dbReference>
<keyword evidence="1" id="KW-0805">Transcription regulation</keyword>
<reference evidence="6" key="1">
    <citation type="submission" date="2016-10" db="EMBL/GenBank/DDBJ databases">
        <authorList>
            <person name="Varghese N."/>
            <person name="Submissions S."/>
        </authorList>
    </citation>
    <scope>NUCLEOTIDE SEQUENCE [LARGE SCALE GENOMIC DNA]</scope>
    <source>
        <strain evidence="6">OK042</strain>
    </source>
</reference>
<keyword evidence="6" id="KW-1185">Reference proteome</keyword>
<name>A0A1I3KPZ4_9BACL</name>
<dbReference type="InterPro" id="IPR050204">
    <property type="entry name" value="AraC_XylS_family_regulators"/>
</dbReference>
<proteinExistence type="predicted"/>
<protein>
    <submittedName>
        <fullName evidence="5">Helix-turn-helix domain-containing protein</fullName>
    </submittedName>
</protein>
<evidence type="ECO:0000256" key="1">
    <source>
        <dbReference type="ARBA" id="ARBA00023015"/>
    </source>
</evidence>
<dbReference type="EMBL" id="FORT01000001">
    <property type="protein sequence ID" value="SFI74601.1"/>
    <property type="molecule type" value="Genomic_DNA"/>
</dbReference>
<dbReference type="RefSeq" id="WP_170184522.1">
    <property type="nucleotide sequence ID" value="NZ_BJOE01000066.1"/>
</dbReference>
<dbReference type="SMART" id="SM00342">
    <property type="entry name" value="HTH_ARAC"/>
    <property type="match status" value="1"/>
</dbReference>
<accession>A0A1I3KPZ4</accession>
<dbReference type="Gene3D" id="1.10.10.60">
    <property type="entry name" value="Homeodomain-like"/>
    <property type="match status" value="1"/>
</dbReference>